<dbReference type="Proteomes" id="UP000799440">
    <property type="component" value="Unassembled WGS sequence"/>
</dbReference>
<dbReference type="AlphaFoldDB" id="A0A6A6VKN4"/>
<evidence type="ECO:0000313" key="2">
    <source>
        <dbReference type="EMBL" id="KAF2751182.1"/>
    </source>
</evidence>
<dbReference type="EMBL" id="MU006562">
    <property type="protein sequence ID" value="KAF2751182.1"/>
    <property type="molecule type" value="Genomic_DNA"/>
</dbReference>
<organism evidence="2 3">
    <name type="scientific">Sporormia fimetaria CBS 119925</name>
    <dbReference type="NCBI Taxonomy" id="1340428"/>
    <lineage>
        <taxon>Eukaryota</taxon>
        <taxon>Fungi</taxon>
        <taxon>Dikarya</taxon>
        <taxon>Ascomycota</taxon>
        <taxon>Pezizomycotina</taxon>
        <taxon>Dothideomycetes</taxon>
        <taxon>Pleosporomycetidae</taxon>
        <taxon>Pleosporales</taxon>
        <taxon>Sporormiaceae</taxon>
        <taxon>Sporormia</taxon>
    </lineage>
</organism>
<feature type="compositionally biased region" description="Polar residues" evidence="1">
    <location>
        <begin position="550"/>
        <end position="561"/>
    </location>
</feature>
<feature type="region of interest" description="Disordered" evidence="1">
    <location>
        <begin position="328"/>
        <end position="363"/>
    </location>
</feature>
<name>A0A6A6VKN4_9PLEO</name>
<evidence type="ECO:0000256" key="1">
    <source>
        <dbReference type="SAM" id="MobiDB-lite"/>
    </source>
</evidence>
<gene>
    <name evidence="2" type="ORF">M011DRAFT_483142</name>
</gene>
<feature type="compositionally biased region" description="Basic and acidic residues" evidence="1">
    <location>
        <begin position="687"/>
        <end position="696"/>
    </location>
</feature>
<feature type="region of interest" description="Disordered" evidence="1">
    <location>
        <begin position="661"/>
        <end position="713"/>
    </location>
</feature>
<keyword evidence="3" id="KW-1185">Reference proteome</keyword>
<proteinExistence type="predicted"/>
<dbReference type="OrthoDB" id="5417628at2759"/>
<feature type="region of interest" description="Disordered" evidence="1">
    <location>
        <begin position="386"/>
        <end position="494"/>
    </location>
</feature>
<sequence length="713" mass="80181">MRYDNWDAILFPRDSLVPLQEFRTAFYAAHDEYGRQLPTLSCYVASLPPSTPFRVSMHSWTSKTKPSALIESRRKPNQRVVFMVSVIVDGTRLFHDVYEMNSRWPQEIVHEKRYIGHPTHRSSNAKPRLEFPPFRHNVLMQPCWDARDNSGRIKVLLSEQLIGKSNNPAEIELGAANDIVCFLFQHAPRDILEQVGIAWPIRNPLYLPTPSENRQFSSSLPQQPNPSFETSLDGWAKSPMPASTKQSFSRKLDLDTVTRRNAVPHPEVPQFPRPPAHDRGYGHPTAWEHLRQDPVTHIFDDVGMNDSWLAQRRFHKTIVDVTMPDMSLASPSHPAAREGRSDQNNNHNHARYKRSHDHMRAQDDQERHVVMTFREDQLGRLVEAFSPPKTQRSYSSHGHRQFQNQDSQINSQGLPPKVGNVGVPGNARPSNATLSRHMSLKDMKNSPVNNYAPTQEGKENRNPAHHGIPTPSQLGGRLPTPHSFPHGPRWSPQDTKRLSWEAEVDMHEEPTMFSSMSRLCNGDEQRTGKGSPVPVPSAHGSVRSRKENMNAGSPATTSTLGSRHDKSLLPQLSNTQQLSGAELAQQNMSAAEPSPHALLDADTMMTPNEPKSFMPGHRRGMSSMERVETELFSALGEELSGFPHTLDTAVEDTSGLAGLSDFDTTVPKRKRSGSTEEGVLQSPLAKMMREQRRDDGGVDVDADIQQMQQMRGD</sequence>
<evidence type="ECO:0000313" key="3">
    <source>
        <dbReference type="Proteomes" id="UP000799440"/>
    </source>
</evidence>
<reference evidence="2" key="1">
    <citation type="journal article" date="2020" name="Stud. Mycol.">
        <title>101 Dothideomycetes genomes: a test case for predicting lifestyles and emergence of pathogens.</title>
        <authorList>
            <person name="Haridas S."/>
            <person name="Albert R."/>
            <person name="Binder M."/>
            <person name="Bloem J."/>
            <person name="Labutti K."/>
            <person name="Salamov A."/>
            <person name="Andreopoulos B."/>
            <person name="Baker S."/>
            <person name="Barry K."/>
            <person name="Bills G."/>
            <person name="Bluhm B."/>
            <person name="Cannon C."/>
            <person name="Castanera R."/>
            <person name="Culley D."/>
            <person name="Daum C."/>
            <person name="Ezra D."/>
            <person name="Gonzalez J."/>
            <person name="Henrissat B."/>
            <person name="Kuo A."/>
            <person name="Liang C."/>
            <person name="Lipzen A."/>
            <person name="Lutzoni F."/>
            <person name="Magnuson J."/>
            <person name="Mondo S."/>
            <person name="Nolan M."/>
            <person name="Ohm R."/>
            <person name="Pangilinan J."/>
            <person name="Park H.-J."/>
            <person name="Ramirez L."/>
            <person name="Alfaro M."/>
            <person name="Sun H."/>
            <person name="Tritt A."/>
            <person name="Yoshinaga Y."/>
            <person name="Zwiers L.-H."/>
            <person name="Turgeon B."/>
            <person name="Goodwin S."/>
            <person name="Spatafora J."/>
            <person name="Crous P."/>
            <person name="Grigoriev I."/>
        </authorList>
    </citation>
    <scope>NUCLEOTIDE SEQUENCE</scope>
    <source>
        <strain evidence="2">CBS 119925</strain>
    </source>
</reference>
<feature type="compositionally biased region" description="Basic residues" evidence="1">
    <location>
        <begin position="348"/>
        <end position="357"/>
    </location>
</feature>
<accession>A0A6A6VKN4</accession>
<feature type="region of interest" description="Disordered" evidence="1">
    <location>
        <begin position="518"/>
        <end position="565"/>
    </location>
</feature>
<feature type="compositionally biased region" description="Polar residues" evidence="1">
    <location>
        <begin position="388"/>
        <end position="413"/>
    </location>
</feature>
<protein>
    <submittedName>
        <fullName evidence="2">Uncharacterized protein</fullName>
    </submittedName>
</protein>